<evidence type="ECO:0000256" key="1">
    <source>
        <dbReference type="ARBA" id="ARBA00022714"/>
    </source>
</evidence>
<protein>
    <recommendedName>
        <fullName evidence="6">Rieske domain-containing protein</fullName>
    </recommendedName>
</protein>
<keyword evidence="4" id="KW-0408">Iron</keyword>
<evidence type="ECO:0000256" key="3">
    <source>
        <dbReference type="ARBA" id="ARBA00023002"/>
    </source>
</evidence>
<dbReference type="Pfam" id="PF00355">
    <property type="entry name" value="Rieske"/>
    <property type="match status" value="1"/>
</dbReference>
<accession>A0A6C0EM96</accession>
<dbReference type="PANTHER" id="PTHR21266:SF60">
    <property type="entry name" value="3-KETOSTEROID-9-ALPHA-MONOOXYGENASE, OXYGENASE COMPONENT"/>
    <property type="match status" value="1"/>
</dbReference>
<dbReference type="SUPFAM" id="SSF50022">
    <property type="entry name" value="ISP domain"/>
    <property type="match status" value="1"/>
</dbReference>
<proteinExistence type="predicted"/>
<evidence type="ECO:0000313" key="7">
    <source>
        <dbReference type="EMBL" id="QHT29842.1"/>
    </source>
</evidence>
<reference evidence="7" key="1">
    <citation type="journal article" date="2020" name="Nature">
        <title>Giant virus diversity and host interactions through global metagenomics.</title>
        <authorList>
            <person name="Schulz F."/>
            <person name="Roux S."/>
            <person name="Paez-Espino D."/>
            <person name="Jungbluth S."/>
            <person name="Walsh D.A."/>
            <person name="Denef V.J."/>
            <person name="McMahon K.D."/>
            <person name="Konstantinidis K.T."/>
            <person name="Eloe-Fadrosh E.A."/>
            <person name="Kyrpides N.C."/>
            <person name="Woyke T."/>
        </authorList>
    </citation>
    <scope>NUCLEOTIDE SEQUENCE</scope>
    <source>
        <strain evidence="7">GVMAG-M-3300009068-24</strain>
    </source>
</reference>
<dbReference type="Gene3D" id="2.102.10.10">
    <property type="entry name" value="Rieske [2Fe-2S] iron-sulphur domain"/>
    <property type="match status" value="1"/>
</dbReference>
<name>A0A6C0EM96_9ZZZZ</name>
<dbReference type="PANTHER" id="PTHR21266">
    <property type="entry name" value="IRON-SULFUR DOMAIN CONTAINING PROTEIN"/>
    <property type="match status" value="1"/>
</dbReference>
<organism evidence="7">
    <name type="scientific">viral metagenome</name>
    <dbReference type="NCBI Taxonomy" id="1070528"/>
    <lineage>
        <taxon>unclassified sequences</taxon>
        <taxon>metagenomes</taxon>
        <taxon>organismal metagenomes</taxon>
    </lineage>
</organism>
<evidence type="ECO:0000256" key="4">
    <source>
        <dbReference type="ARBA" id="ARBA00023004"/>
    </source>
</evidence>
<dbReference type="InterPro" id="IPR050584">
    <property type="entry name" value="Cholesterol_7-desaturase"/>
</dbReference>
<dbReference type="GO" id="GO:0016491">
    <property type="term" value="F:oxidoreductase activity"/>
    <property type="evidence" value="ECO:0007669"/>
    <property type="project" value="UniProtKB-KW"/>
</dbReference>
<dbReference type="AlphaFoldDB" id="A0A6C0EM96"/>
<keyword evidence="2" id="KW-0479">Metal-binding</keyword>
<keyword evidence="5" id="KW-0411">Iron-sulfur</keyword>
<dbReference type="Gene3D" id="3.90.380.10">
    <property type="entry name" value="Naphthalene 1,2-dioxygenase Alpha Subunit, Chain A, domain 1"/>
    <property type="match status" value="1"/>
</dbReference>
<dbReference type="GO" id="GO:0051537">
    <property type="term" value="F:2 iron, 2 sulfur cluster binding"/>
    <property type="evidence" value="ECO:0007669"/>
    <property type="project" value="UniProtKB-KW"/>
</dbReference>
<evidence type="ECO:0000256" key="2">
    <source>
        <dbReference type="ARBA" id="ARBA00022723"/>
    </source>
</evidence>
<dbReference type="GO" id="GO:0046872">
    <property type="term" value="F:metal ion binding"/>
    <property type="evidence" value="ECO:0007669"/>
    <property type="project" value="UniProtKB-KW"/>
</dbReference>
<dbReference type="PROSITE" id="PS51296">
    <property type="entry name" value="RIESKE"/>
    <property type="match status" value="1"/>
</dbReference>
<dbReference type="GO" id="GO:0005737">
    <property type="term" value="C:cytoplasm"/>
    <property type="evidence" value="ECO:0007669"/>
    <property type="project" value="TreeGrafter"/>
</dbReference>
<dbReference type="InterPro" id="IPR036922">
    <property type="entry name" value="Rieske_2Fe-2S_sf"/>
</dbReference>
<evidence type="ECO:0000256" key="5">
    <source>
        <dbReference type="ARBA" id="ARBA00023014"/>
    </source>
</evidence>
<keyword evidence="3" id="KW-0560">Oxidoreductase</keyword>
<dbReference type="InterPro" id="IPR017941">
    <property type="entry name" value="Rieske_2Fe-2S"/>
</dbReference>
<sequence>MQVFMMRLVIYICGFLAEGLKTTLFNSWTCVGLHRGTDWTVPQRVQVGDLPLVLWSSGPDPAKDRMFSMLNICKHMGSRLDTGKVTDDCKLKCPYHGLEFSGTKDGFGQAVVHEGKVFWSYRPTQSRPPSTPFYHHPGFVTSSFEMDMPASLTDSAYNAMDVHHPEYVHRWGFGSSVPPTNLQHYRYTDRDGVVNRIGLAFDYVSSELMQAINQHKEPTRNFHMYKFPSFTWSRVSLRDRHLLISLHLCPLAPDVTRWYVTLCHNYHTSSFGQETMKLMAMVILGQDHVQMHQQVAENPLKSAWTFQNVLPQEDAVWWLREMMSSYQYPDIKICEQLLREHQDP</sequence>
<dbReference type="EMBL" id="MN738883">
    <property type="protein sequence ID" value="QHT29842.1"/>
    <property type="molecule type" value="Genomic_DNA"/>
</dbReference>
<keyword evidence="1" id="KW-0001">2Fe-2S</keyword>
<feature type="domain" description="Rieske" evidence="6">
    <location>
        <begin position="28"/>
        <end position="106"/>
    </location>
</feature>
<evidence type="ECO:0000259" key="6">
    <source>
        <dbReference type="PROSITE" id="PS51296"/>
    </source>
</evidence>
<dbReference type="SUPFAM" id="SSF55961">
    <property type="entry name" value="Bet v1-like"/>
    <property type="match status" value="1"/>
</dbReference>